<evidence type="ECO:0000259" key="12">
    <source>
        <dbReference type="SMART" id="SM00965"/>
    </source>
</evidence>
<keyword evidence="13" id="KW-0675">Receptor</keyword>
<reference evidence="14" key="1">
    <citation type="journal article" date="2011" name="Stand. Genomic Sci.">
        <title>Non-contiguous finished genome sequence of the opportunistic oral pathogen Prevotella multisaccharivorax type strain (PPPA20).</title>
        <authorList>
            <person name="Pati A."/>
            <person name="Gronow S."/>
            <person name="Lu M."/>
            <person name="Lapidus A."/>
            <person name="Nolan M."/>
            <person name="Lucas S."/>
            <person name="Hammon N."/>
            <person name="Deshpande S."/>
            <person name="Cheng J.F."/>
            <person name="Tapia R."/>
            <person name="Han C."/>
            <person name="Goodwin L."/>
            <person name="Pitluck S."/>
            <person name="Liolios K."/>
            <person name="Pagani I."/>
            <person name="Mavromatis K."/>
            <person name="Mikhailova N."/>
            <person name="Huntemann M."/>
            <person name="Chen A."/>
            <person name="Palaniappan K."/>
            <person name="Land M."/>
            <person name="Hauser L."/>
            <person name="Detter J.C."/>
            <person name="Brambilla E.M."/>
            <person name="Rohde M."/>
            <person name="Goker M."/>
            <person name="Woyke T."/>
            <person name="Bristow J."/>
            <person name="Eisen J.A."/>
            <person name="Markowitz V."/>
            <person name="Hugenholtz P."/>
            <person name="Kyrpides N.C."/>
            <person name="Klenk H.P."/>
            <person name="Ivanova N."/>
        </authorList>
    </citation>
    <scope>NUCLEOTIDE SEQUENCE [LARGE SCALE GENOMIC DNA]</scope>
    <source>
        <strain evidence="14">DSM 17128</strain>
    </source>
</reference>
<evidence type="ECO:0000256" key="2">
    <source>
        <dbReference type="ARBA" id="ARBA00022448"/>
    </source>
</evidence>
<dbReference type="SUPFAM" id="SSF56935">
    <property type="entry name" value="Porins"/>
    <property type="match status" value="1"/>
</dbReference>
<evidence type="ECO:0000256" key="10">
    <source>
        <dbReference type="PROSITE-ProRule" id="PRU01360"/>
    </source>
</evidence>
<dbReference type="Pfam" id="PF13715">
    <property type="entry name" value="CarbopepD_reg_2"/>
    <property type="match status" value="1"/>
</dbReference>
<name>F8NAM1_9BACT</name>
<dbReference type="InterPro" id="IPR012910">
    <property type="entry name" value="Plug_dom"/>
</dbReference>
<keyword evidence="4" id="KW-0406">Ion transport</keyword>
<evidence type="ECO:0000256" key="7">
    <source>
        <dbReference type="ARBA" id="ARBA00023077"/>
    </source>
</evidence>
<keyword evidence="7 11" id="KW-0798">TonB box</keyword>
<dbReference type="Pfam" id="PF00593">
    <property type="entry name" value="TonB_dep_Rec_b-barrel"/>
    <property type="match status" value="1"/>
</dbReference>
<keyword evidence="4" id="KW-0410">Iron transport</keyword>
<dbReference type="Pfam" id="PF07660">
    <property type="entry name" value="STN"/>
    <property type="match status" value="1"/>
</dbReference>
<dbReference type="GO" id="GO:0009279">
    <property type="term" value="C:cell outer membrane"/>
    <property type="evidence" value="ECO:0007669"/>
    <property type="project" value="UniProtKB-SubCell"/>
</dbReference>
<dbReference type="InterPro" id="IPR008969">
    <property type="entry name" value="CarboxyPept-like_regulatory"/>
</dbReference>
<keyword evidence="3 10" id="KW-1134">Transmembrane beta strand</keyword>
<dbReference type="InterPro" id="IPR036942">
    <property type="entry name" value="Beta-barrel_TonB_sf"/>
</dbReference>
<protein>
    <submittedName>
        <fullName evidence="13">TonB-dependent receptor plug</fullName>
    </submittedName>
</protein>
<comment type="similarity">
    <text evidence="10 11">Belongs to the TonB-dependent receptor family.</text>
</comment>
<keyword evidence="2 10" id="KW-0813">Transport</keyword>
<organism evidence="13 14">
    <name type="scientific">Hallella multisaccharivorax DSM 17128</name>
    <dbReference type="NCBI Taxonomy" id="688246"/>
    <lineage>
        <taxon>Bacteria</taxon>
        <taxon>Pseudomonadati</taxon>
        <taxon>Bacteroidota</taxon>
        <taxon>Bacteroidia</taxon>
        <taxon>Bacteroidales</taxon>
        <taxon>Prevotellaceae</taxon>
        <taxon>Hallella</taxon>
    </lineage>
</organism>
<dbReference type="PROSITE" id="PS52016">
    <property type="entry name" value="TONB_DEPENDENT_REC_3"/>
    <property type="match status" value="1"/>
</dbReference>
<dbReference type="AlphaFoldDB" id="F8NAM1"/>
<sequence>MFKPKINNMVHSKERSSWKSLLVLFLFLSGSMLVANAETNAKGNRVTIHVANASLLQIFNQIEKQTTYHFSYLDSEIDNRQDITLSVNNTSVSSVLDRALKGRPLTYKIVSAKSIVISKVNTASSDYRTASVGISQQNGGGSVIRGTVKDAKGEPVIGASVTRGGSATGAVTDIDGNFSIRANPEDELTISYVGFKTQRVKVGQRRNLDITITEDNELLNEVVVVGYGTMRKSDVTGSISVAKGEDLVKNQNFSALDNLRGKAAGVNVFSNSDDLGTSTPRVIIRGMATINASSSPLYVVDGVVMSNFALVNPNDIESMEVLKDASATAIYGARGANGVIMVTTKRGLKGETGTKVSYQGSLRIGTMARKMKVLNAQEWCDAFMKGLENENKYNGYNWSLNRTDWFTDNRYFDSKGNPIYDTDWQDEATRTTISHNHQLNIQQSGESSSMGAFLNYSDYQGLMKNTWNRRISAKMTYDANPYKWLSTGVNLMVNHMWGRFTDAYGGGQEARRTMIEMLPWLPLREPDTGNYTTSTSPSGMADRFGFEGMSNPVMILEQQKRLYYNTQIFGNAALTFHLLPGLDFKTQLGIDWHNIDGRRYAAKTLNNISMPNGRAENSHATNLYWQEESYLTYQKTIDQHRLNAMFGLSWTERTSRSNSVATEGFSDDFYEDNNMGVGTNPETPSSSTDRWRMNSYFLRLAYTYKDRYSVTATGRYDGSSKFGKNNKYAFFPSAGLAWLISEEKFMKPITWVSNLKLHTSYGLTGNSEIGTYNSLARTVAGTLLLDGRRASYMYLSSMENPDLKWEKTGMWDIGFELGLFVNRLNFDISYYNKKTTDLLLNCPVPHSTGFSTQYKNIGSVRNQGLDMMVTAYPVRTNDFTWQASLNMNYNKNKILHLGENDEDIEMMSWVGGSEAILRVGESMGSFYGYHRYGVWTEEDHKAGNCTLSQVGRPHRSDTKEILGKGLPDWTGDLSNTFSYKNFDFTMDWQFVMGVQTMQQFYHPTYDRFGITNGLKNILYDAYDGTNPGTMEQMIRLANSGHAGQDTTVDSSWICSGSYLRLNMLQLGYTFDRDLCKHIGLEALRVYISGNNLALVTSSKFHGYDPESTSQTSQFGQNMTFYSYPRSRTFTIGCNVTF</sequence>
<dbReference type="InterPro" id="IPR037066">
    <property type="entry name" value="Plug_dom_sf"/>
</dbReference>
<dbReference type="InterPro" id="IPR023996">
    <property type="entry name" value="TonB-dep_OMP_SusC/RagA"/>
</dbReference>
<dbReference type="Proteomes" id="UP000002772">
    <property type="component" value="Unassembled WGS sequence"/>
</dbReference>
<dbReference type="Gene3D" id="2.170.130.10">
    <property type="entry name" value="TonB-dependent receptor, plug domain"/>
    <property type="match status" value="1"/>
</dbReference>
<dbReference type="Gene3D" id="2.40.170.20">
    <property type="entry name" value="TonB-dependent receptor, beta-barrel domain"/>
    <property type="match status" value="1"/>
</dbReference>
<evidence type="ECO:0000256" key="5">
    <source>
        <dbReference type="ARBA" id="ARBA00022692"/>
    </source>
</evidence>
<dbReference type="OrthoDB" id="1108421at2"/>
<evidence type="ECO:0000256" key="8">
    <source>
        <dbReference type="ARBA" id="ARBA00023136"/>
    </source>
</evidence>
<dbReference type="InterPro" id="IPR000531">
    <property type="entry name" value="Beta-barrel_TonB"/>
</dbReference>
<dbReference type="GO" id="GO:0006826">
    <property type="term" value="P:iron ion transport"/>
    <property type="evidence" value="ECO:0007669"/>
    <property type="project" value="UniProtKB-KW"/>
</dbReference>
<dbReference type="FunFam" id="2.60.40.1120:FF:000003">
    <property type="entry name" value="Outer membrane protein Omp121"/>
    <property type="match status" value="1"/>
</dbReference>
<dbReference type="Gene3D" id="2.60.40.1120">
    <property type="entry name" value="Carboxypeptidase-like, regulatory domain"/>
    <property type="match status" value="1"/>
</dbReference>
<gene>
    <name evidence="13" type="ORF">Premu_0339</name>
</gene>
<evidence type="ECO:0000313" key="13">
    <source>
        <dbReference type="EMBL" id="EGN55821.1"/>
    </source>
</evidence>
<dbReference type="SMART" id="SM00965">
    <property type="entry name" value="STN"/>
    <property type="match status" value="1"/>
</dbReference>
<dbReference type="SUPFAM" id="SSF49464">
    <property type="entry name" value="Carboxypeptidase regulatory domain-like"/>
    <property type="match status" value="1"/>
</dbReference>
<evidence type="ECO:0000256" key="11">
    <source>
        <dbReference type="RuleBase" id="RU003357"/>
    </source>
</evidence>
<keyword evidence="5 10" id="KW-0812">Transmembrane</keyword>
<keyword evidence="9 10" id="KW-0998">Cell outer membrane</keyword>
<evidence type="ECO:0000256" key="3">
    <source>
        <dbReference type="ARBA" id="ARBA00022452"/>
    </source>
</evidence>
<keyword evidence="14" id="KW-1185">Reference proteome</keyword>
<keyword evidence="6" id="KW-0408">Iron</keyword>
<dbReference type="STRING" id="688246.Premu_0339"/>
<dbReference type="InterPro" id="IPR011662">
    <property type="entry name" value="Secretin/TonB_short_N"/>
</dbReference>
<evidence type="ECO:0000256" key="1">
    <source>
        <dbReference type="ARBA" id="ARBA00004571"/>
    </source>
</evidence>
<dbReference type="InterPro" id="IPR023997">
    <property type="entry name" value="TonB-dep_OMP_SusC/RagA_CS"/>
</dbReference>
<evidence type="ECO:0000313" key="14">
    <source>
        <dbReference type="Proteomes" id="UP000002772"/>
    </source>
</evidence>
<evidence type="ECO:0000256" key="4">
    <source>
        <dbReference type="ARBA" id="ARBA00022496"/>
    </source>
</evidence>
<feature type="domain" description="Secretin/TonB short N-terminal" evidence="12">
    <location>
        <begin position="68"/>
        <end position="120"/>
    </location>
</feature>
<dbReference type="eggNOG" id="COG1629">
    <property type="taxonomic scope" value="Bacteria"/>
</dbReference>
<evidence type="ECO:0000256" key="6">
    <source>
        <dbReference type="ARBA" id="ARBA00023004"/>
    </source>
</evidence>
<proteinExistence type="inferred from homology"/>
<dbReference type="NCBIfam" id="TIGR04056">
    <property type="entry name" value="OMP_RagA_SusC"/>
    <property type="match status" value="1"/>
</dbReference>
<dbReference type="Pfam" id="PF07715">
    <property type="entry name" value="Plug"/>
    <property type="match status" value="1"/>
</dbReference>
<evidence type="ECO:0000256" key="9">
    <source>
        <dbReference type="ARBA" id="ARBA00023237"/>
    </source>
</evidence>
<keyword evidence="8 10" id="KW-0472">Membrane</keyword>
<dbReference type="InterPro" id="IPR039426">
    <property type="entry name" value="TonB-dep_rcpt-like"/>
</dbReference>
<dbReference type="EMBL" id="GL945017">
    <property type="protein sequence ID" value="EGN55821.1"/>
    <property type="molecule type" value="Genomic_DNA"/>
</dbReference>
<dbReference type="HOGENOM" id="CLU_004317_0_2_10"/>
<accession>F8NAM1</accession>
<comment type="subcellular location">
    <subcellularLocation>
        <location evidence="1 10">Cell outer membrane</location>
        <topology evidence="1 10">Multi-pass membrane protein</topology>
    </subcellularLocation>
</comment>
<dbReference type="Gene3D" id="3.55.50.30">
    <property type="match status" value="1"/>
</dbReference>
<dbReference type="NCBIfam" id="TIGR04057">
    <property type="entry name" value="SusC_RagA_signa"/>
    <property type="match status" value="1"/>
</dbReference>